<dbReference type="InterPro" id="IPR001598">
    <property type="entry name" value="Transposase_IS30_CS"/>
</dbReference>
<dbReference type="InterPro" id="IPR036397">
    <property type="entry name" value="RNaseH_sf"/>
</dbReference>
<dbReference type="GO" id="GO:0015074">
    <property type="term" value="P:DNA integration"/>
    <property type="evidence" value="ECO:0007669"/>
    <property type="project" value="InterPro"/>
</dbReference>
<evidence type="ECO:0000313" key="4">
    <source>
        <dbReference type="EMBL" id="EQD57564.1"/>
    </source>
</evidence>
<reference evidence="4" key="2">
    <citation type="journal article" date="2014" name="ISME J.">
        <title>Microbial stratification in low pH oxic and suboxic macroscopic growths along an acid mine drainage.</title>
        <authorList>
            <person name="Mendez-Garcia C."/>
            <person name="Mesa V."/>
            <person name="Sprenger R.R."/>
            <person name="Richter M."/>
            <person name="Diez M.S."/>
            <person name="Solano J."/>
            <person name="Bargiela R."/>
            <person name="Golyshina O.V."/>
            <person name="Manteca A."/>
            <person name="Ramos J.L."/>
            <person name="Gallego J.R."/>
            <person name="Llorente I."/>
            <person name="Martins Dos Santos V.A."/>
            <person name="Jensen O.N."/>
            <person name="Pelaez A.I."/>
            <person name="Sanchez J."/>
            <person name="Ferrer M."/>
        </authorList>
    </citation>
    <scope>NUCLEOTIDE SEQUENCE</scope>
</reference>
<reference evidence="4" key="1">
    <citation type="submission" date="2013-08" db="EMBL/GenBank/DDBJ databases">
        <authorList>
            <person name="Mendez C."/>
            <person name="Richter M."/>
            <person name="Ferrer M."/>
            <person name="Sanchez J."/>
        </authorList>
    </citation>
    <scope>NUCLEOTIDE SEQUENCE</scope>
</reference>
<evidence type="ECO:0000256" key="1">
    <source>
        <dbReference type="ARBA" id="ARBA00002190"/>
    </source>
</evidence>
<dbReference type="PROSITE" id="PS50994">
    <property type="entry name" value="INTEGRASE"/>
    <property type="match status" value="1"/>
</dbReference>
<feature type="non-terminal residue" evidence="4">
    <location>
        <position position="264"/>
    </location>
</feature>
<proteinExistence type="inferred from homology"/>
<comment type="caution">
    <text evidence="4">The sequence shown here is derived from an EMBL/GenBank/DDBJ whole genome shotgun (WGS) entry which is preliminary data.</text>
</comment>
<accession>T1BWN4</accession>
<dbReference type="InterPro" id="IPR001584">
    <property type="entry name" value="Integrase_cat-core"/>
</dbReference>
<dbReference type="PANTHER" id="PTHR10948">
    <property type="entry name" value="TRANSPOSASE"/>
    <property type="match status" value="1"/>
</dbReference>
<protein>
    <submittedName>
        <fullName evidence="4">Integrase catalytic subunit</fullName>
    </submittedName>
</protein>
<comment type="function">
    <text evidence="1">Required for the transposition of the insertion element.</text>
</comment>
<dbReference type="PANTHER" id="PTHR10948:SF23">
    <property type="entry name" value="TRANSPOSASE INSI FOR INSERTION SEQUENCE ELEMENT IS30A-RELATED"/>
    <property type="match status" value="1"/>
</dbReference>
<comment type="similarity">
    <text evidence="2">Belongs to the transposase IS30 family.</text>
</comment>
<dbReference type="InterPro" id="IPR012337">
    <property type="entry name" value="RNaseH-like_sf"/>
</dbReference>
<dbReference type="GO" id="GO:0005829">
    <property type="term" value="C:cytosol"/>
    <property type="evidence" value="ECO:0007669"/>
    <property type="project" value="TreeGrafter"/>
</dbReference>
<dbReference type="InterPro" id="IPR053392">
    <property type="entry name" value="Transposase_IS30-like"/>
</dbReference>
<gene>
    <name evidence="4" type="ORF">B2A_04738</name>
</gene>
<dbReference type="GO" id="GO:0003677">
    <property type="term" value="F:DNA binding"/>
    <property type="evidence" value="ECO:0007669"/>
    <property type="project" value="InterPro"/>
</dbReference>
<dbReference type="GO" id="GO:0004803">
    <property type="term" value="F:transposase activity"/>
    <property type="evidence" value="ECO:0007669"/>
    <property type="project" value="InterPro"/>
</dbReference>
<dbReference type="GO" id="GO:0006313">
    <property type="term" value="P:DNA transposition"/>
    <property type="evidence" value="ECO:0007669"/>
    <property type="project" value="InterPro"/>
</dbReference>
<dbReference type="NCBIfam" id="NF033563">
    <property type="entry name" value="transpos_IS30"/>
    <property type="match status" value="1"/>
</dbReference>
<dbReference type="InterPro" id="IPR051917">
    <property type="entry name" value="Transposase-Integrase"/>
</dbReference>
<dbReference type="AlphaFoldDB" id="T1BWN4"/>
<dbReference type="PROSITE" id="PS01043">
    <property type="entry name" value="TRANSPOSASE_IS30"/>
    <property type="match status" value="1"/>
</dbReference>
<evidence type="ECO:0000256" key="2">
    <source>
        <dbReference type="ARBA" id="ARBA00006363"/>
    </source>
</evidence>
<feature type="domain" description="Integrase catalytic" evidence="3">
    <location>
        <begin position="118"/>
        <end position="264"/>
    </location>
</feature>
<dbReference type="SUPFAM" id="SSF53098">
    <property type="entry name" value="Ribonuclease H-like"/>
    <property type="match status" value="1"/>
</dbReference>
<dbReference type="EMBL" id="AUZZ01003212">
    <property type="protein sequence ID" value="EQD57564.1"/>
    <property type="molecule type" value="Genomic_DNA"/>
</dbReference>
<organism evidence="4">
    <name type="scientific">mine drainage metagenome</name>
    <dbReference type="NCBI Taxonomy" id="410659"/>
    <lineage>
        <taxon>unclassified sequences</taxon>
        <taxon>metagenomes</taxon>
        <taxon>ecological metagenomes</taxon>
    </lineage>
</organism>
<dbReference type="Pfam" id="PF00665">
    <property type="entry name" value="rve"/>
    <property type="match status" value="1"/>
</dbReference>
<name>T1BWN4_9ZZZZ</name>
<sequence>MAQGRAHACTVTPRVLRRLRPGTALWDPVLRYLRAGYAPEEIAGTLAVVHPDTPELRVSHETLYTAIYAMPRGELRTEVIGWLRFGHVKRRPRARGQDRRGRIPALASIHDRPPEVAERLVPGHWEGDLIKGAHNRSAVGTLVERTTLFTVLSRMENARAEAALKGFSHVLNRIEAQKRLSLTYDQGREMAEHQRLTEATGVKVYFADPHSPWQRGLNENTNGLLRQYLPKGSDLSGLTQEALDAIAWKLNTRPRKSLGFKCPA</sequence>
<dbReference type="Gene3D" id="3.30.420.10">
    <property type="entry name" value="Ribonuclease H-like superfamily/Ribonuclease H"/>
    <property type="match status" value="1"/>
</dbReference>
<evidence type="ECO:0000259" key="3">
    <source>
        <dbReference type="PROSITE" id="PS50994"/>
    </source>
</evidence>